<dbReference type="Pfam" id="PF00400">
    <property type="entry name" value="WD40"/>
    <property type="match status" value="2"/>
</dbReference>
<feature type="region of interest" description="Disordered" evidence="2">
    <location>
        <begin position="1057"/>
        <end position="1094"/>
    </location>
</feature>
<name>A0ABD0Y310_9HEMI</name>
<dbReference type="SUPFAM" id="SSF50978">
    <property type="entry name" value="WD40 repeat-like"/>
    <property type="match status" value="2"/>
</dbReference>
<dbReference type="Pfam" id="PF24782">
    <property type="entry name" value="WD40_MABP1-WDR62_2nd"/>
    <property type="match status" value="1"/>
</dbReference>
<sequence length="1378" mass="152057">CTVVLLDPVKGGQSHIVNTTRKTITCVGFSGDGRYLATGECGQSPSLRLWDLMEGTLIAELTGHKYYINCLAFSPSQKYIVSVGSQHDMIVNVWDWRSGVKVASNKVSTKVKAISFAENGTYFVTVGNRHVKFWYLEYSRGAKYKEPVPLMGRSAILGEQRNNDFVDVACGRGEMGDSTYAITRSGLLCEFNNRRLLDKWVELRTSSANCMALGEYRIFIGCADGIVRCFDPRTLQFITTLPRTHYLGVDVAQGLDISHMASHPSNAKYPDAIAVTYDERHNKLTCVYNDHSLYIWDVRDIKRVGKSHSYLYHSACIWGVEMFPEGSHGQLPPGSFVTCSSDDTIRVWNIDSQCKTQPGSTYQRNIYSKELLKIIYVDPDLNFLKDVGLTGAERVDNSIVYDGKNGVRSIRMSPDGKHLASGDRTGNIRVHDIATLQELCLIEAHDAEVLCLEYSRYNPDGHKLLASASRDRLVHVFDVKEDYNFVQTLDDHSSSITAVRFLNMQENLQMVSCGADKSIIFRQLSTGSSSGVQFTRVYNAAGKTTLYDMEVDFSQKHVLTACQDRNIRVYNVSSGKHTKTFKGSVSEEGSLIKVALDSSGIFVATSCTDKTLCIYDYYSGECMATMAGHSELVTGLKFTDDCGHLVSASGDGCVLVWTVPHDMVVTMRARLSQQAARNRKPVKLTNGIINDNEEFGPPPIEMMDPNANSQFSFGQLPVWAKKELDGVDIGSGGPRVSGPKGRWAQRIDQTGIGLKSVYDSDPIIPFSPTRDKRHDSDGSKEDSSIDSGAETGRSLLSTSRREIKSITKASRDTSIDFLTCPESLQEILDSDNNKTLAGGGKVTMTRGGSDIQEHHGNKHHTDDSSLGSFKYEDIESTEHDGDVEDYSEGESSDTRRPLYMPQHEEPNREYPITNMDAGELRKSMRRSKRPDLLMVTSEMSSASRSMSGSQSDEDELATTPTSEHNIILSASSDTLDVLAHREKFLKNTFESLSGTEEPPSATKIGKRSLSSQHHVSQVGTIRNATVIEATKHSKNDIEALRKREELQRRIEETRRKLQSVGYRSNLKSSQSIQDLSPRSGYSESRPKPMPRHRAVQQVEEELGGGIRRACSLSDLTSPSPAKPRNSVQVSGKVNNLNSKTLTAPRHGAAKSSPMTRSSSVGVLNQSDSESEVSQVTSQRSLVSQRIMRPTISSQNKIASNTSKSNIQLRRRGLSTAFSTMSLNQGGNTEDSSSEENQSSAQNVKPAPPPRPKSASIDRPSVHSGRRIGRSGSERELNKVGGSKVQRSSSALIRPPPMEASPFEIPVKDTDSVDITRAPLSDKLIVSMADELKRITDMAVELHGRLRSQPAIDQAQRDTLAGAIGEAHRKLQLINRDNS</sequence>
<feature type="region of interest" description="Disordered" evidence="2">
    <location>
        <begin position="990"/>
        <end position="1017"/>
    </location>
</feature>
<dbReference type="EMBL" id="JBFDAA010000015">
    <property type="protein sequence ID" value="KAL1117743.1"/>
    <property type="molecule type" value="Genomic_DNA"/>
</dbReference>
<feature type="compositionally biased region" description="Basic and acidic residues" evidence="2">
    <location>
        <begin position="851"/>
        <end position="863"/>
    </location>
</feature>
<feature type="compositionally biased region" description="Polar residues" evidence="2">
    <location>
        <begin position="1152"/>
        <end position="1183"/>
    </location>
</feature>
<protein>
    <recommendedName>
        <fullName evidence="3">MABP1/WDR62 second WD40 domain-containing protein</fullName>
    </recommendedName>
</protein>
<feature type="region of interest" description="Disordered" evidence="2">
    <location>
        <begin position="831"/>
        <end position="910"/>
    </location>
</feature>
<feature type="compositionally biased region" description="Low complexity" evidence="2">
    <location>
        <begin position="936"/>
        <end position="950"/>
    </location>
</feature>
<organism evidence="4 5">
    <name type="scientific">Ranatra chinensis</name>
    <dbReference type="NCBI Taxonomy" id="642074"/>
    <lineage>
        <taxon>Eukaryota</taxon>
        <taxon>Metazoa</taxon>
        <taxon>Ecdysozoa</taxon>
        <taxon>Arthropoda</taxon>
        <taxon>Hexapoda</taxon>
        <taxon>Insecta</taxon>
        <taxon>Pterygota</taxon>
        <taxon>Neoptera</taxon>
        <taxon>Paraneoptera</taxon>
        <taxon>Hemiptera</taxon>
        <taxon>Heteroptera</taxon>
        <taxon>Panheteroptera</taxon>
        <taxon>Nepomorpha</taxon>
        <taxon>Nepidae</taxon>
        <taxon>Ranatrinae</taxon>
        <taxon>Ranatra</taxon>
    </lineage>
</organism>
<keyword evidence="5" id="KW-1185">Reference proteome</keyword>
<dbReference type="PANTHER" id="PTHR45589:SF1">
    <property type="entry name" value="WD REPEAT DOMAIN 62, ISOFORM G"/>
    <property type="match status" value="1"/>
</dbReference>
<dbReference type="Gene3D" id="2.130.10.10">
    <property type="entry name" value="YVTN repeat-like/Quinoprotein amine dehydrogenase"/>
    <property type="match status" value="4"/>
</dbReference>
<feature type="compositionally biased region" description="Polar residues" evidence="2">
    <location>
        <begin position="1008"/>
        <end position="1017"/>
    </location>
</feature>
<evidence type="ECO:0000313" key="5">
    <source>
        <dbReference type="Proteomes" id="UP001558652"/>
    </source>
</evidence>
<dbReference type="PROSITE" id="PS50082">
    <property type="entry name" value="WD_REPEATS_2"/>
    <property type="match status" value="3"/>
</dbReference>
<dbReference type="PANTHER" id="PTHR45589">
    <property type="entry name" value="WD REPEAT DOMAIN 62, ISOFORM G"/>
    <property type="match status" value="1"/>
</dbReference>
<dbReference type="Proteomes" id="UP001558652">
    <property type="component" value="Unassembled WGS sequence"/>
</dbReference>
<keyword evidence="1" id="KW-0853">WD repeat</keyword>
<dbReference type="InterPro" id="IPR056162">
    <property type="entry name" value="WD40_MABP1-WDR62_2nd"/>
</dbReference>
<dbReference type="InterPro" id="IPR015943">
    <property type="entry name" value="WD40/YVTN_repeat-like_dom_sf"/>
</dbReference>
<proteinExistence type="predicted"/>
<feature type="compositionally biased region" description="Basic and acidic residues" evidence="2">
    <location>
        <begin position="870"/>
        <end position="880"/>
    </location>
</feature>
<feature type="region of interest" description="Disordered" evidence="2">
    <location>
        <begin position="756"/>
        <end position="796"/>
    </location>
</feature>
<reference evidence="4 5" key="1">
    <citation type="submission" date="2024-07" db="EMBL/GenBank/DDBJ databases">
        <title>Chromosome-level genome assembly of the water stick insect Ranatra chinensis (Heteroptera: Nepidae).</title>
        <authorList>
            <person name="Liu X."/>
        </authorList>
    </citation>
    <scope>NUCLEOTIDE SEQUENCE [LARGE SCALE GENOMIC DNA]</scope>
    <source>
        <strain evidence="4">Cailab_2021Rc</strain>
        <tissue evidence="4">Muscle</tissue>
    </source>
</reference>
<evidence type="ECO:0000256" key="1">
    <source>
        <dbReference type="PROSITE-ProRule" id="PRU00221"/>
    </source>
</evidence>
<feature type="compositionally biased region" description="Acidic residues" evidence="2">
    <location>
        <begin position="881"/>
        <end position="891"/>
    </location>
</feature>
<feature type="repeat" description="WD" evidence="1">
    <location>
        <begin position="336"/>
        <end position="352"/>
    </location>
</feature>
<comment type="caution">
    <text evidence="4">The sequence shown here is derived from an EMBL/GenBank/DDBJ whole genome shotgun (WGS) entry which is preliminary data.</text>
</comment>
<feature type="compositionally biased region" description="Polar residues" evidence="2">
    <location>
        <begin position="958"/>
        <end position="967"/>
    </location>
</feature>
<dbReference type="PROSITE" id="PS50294">
    <property type="entry name" value="WD_REPEATS_REGION"/>
    <property type="match status" value="1"/>
</dbReference>
<feature type="domain" description="MABP1/WDR62 second WD40" evidence="3">
    <location>
        <begin position="317"/>
        <end position="658"/>
    </location>
</feature>
<feature type="compositionally biased region" description="Low complexity" evidence="2">
    <location>
        <begin position="1234"/>
        <end position="1244"/>
    </location>
</feature>
<feature type="non-terminal residue" evidence="4">
    <location>
        <position position="1"/>
    </location>
</feature>
<dbReference type="InterPro" id="IPR036322">
    <property type="entry name" value="WD40_repeat_dom_sf"/>
</dbReference>
<evidence type="ECO:0000256" key="2">
    <source>
        <dbReference type="SAM" id="MobiDB-lite"/>
    </source>
</evidence>
<feature type="repeat" description="WD" evidence="1">
    <location>
        <begin position="61"/>
        <end position="104"/>
    </location>
</feature>
<gene>
    <name evidence="4" type="ORF">AAG570_004058</name>
</gene>
<feature type="compositionally biased region" description="Basic and acidic residues" evidence="2">
    <location>
        <begin position="892"/>
        <end position="908"/>
    </location>
</feature>
<feature type="compositionally biased region" description="Polar residues" evidence="2">
    <location>
        <begin position="1061"/>
        <end position="1082"/>
    </location>
</feature>
<feature type="region of interest" description="Disordered" evidence="2">
    <location>
        <begin position="936"/>
        <end position="967"/>
    </location>
</feature>
<dbReference type="InterPro" id="IPR052779">
    <property type="entry name" value="WDR62"/>
</dbReference>
<feature type="compositionally biased region" description="Basic and acidic residues" evidence="2">
    <location>
        <begin position="769"/>
        <end position="783"/>
    </location>
</feature>
<feature type="compositionally biased region" description="Polar residues" evidence="2">
    <location>
        <begin position="1113"/>
        <end position="1141"/>
    </location>
</feature>
<feature type="compositionally biased region" description="Polar residues" evidence="2">
    <location>
        <begin position="1215"/>
        <end position="1230"/>
    </location>
</feature>
<feature type="compositionally biased region" description="Polar residues" evidence="2">
    <location>
        <begin position="1190"/>
        <end position="1207"/>
    </location>
</feature>
<feature type="region of interest" description="Disordered" evidence="2">
    <location>
        <begin position="1110"/>
        <end position="1303"/>
    </location>
</feature>
<dbReference type="InterPro" id="IPR001680">
    <property type="entry name" value="WD40_rpt"/>
</dbReference>
<evidence type="ECO:0000259" key="3">
    <source>
        <dbReference type="Pfam" id="PF24782"/>
    </source>
</evidence>
<dbReference type="SMART" id="SM00320">
    <property type="entry name" value="WD40"/>
    <property type="match status" value="12"/>
</dbReference>
<feature type="repeat" description="WD" evidence="1">
    <location>
        <begin position="626"/>
        <end position="659"/>
    </location>
</feature>
<evidence type="ECO:0000313" key="4">
    <source>
        <dbReference type="EMBL" id="KAL1117743.1"/>
    </source>
</evidence>
<accession>A0ABD0Y310</accession>